<feature type="compositionally biased region" description="Polar residues" evidence="1">
    <location>
        <begin position="39"/>
        <end position="73"/>
    </location>
</feature>
<evidence type="ECO:0000256" key="1">
    <source>
        <dbReference type="SAM" id="MobiDB-lite"/>
    </source>
</evidence>
<dbReference type="RefSeq" id="WP_160795573.1">
    <property type="nucleotide sequence ID" value="NZ_WRPA01000007.1"/>
</dbReference>
<evidence type="ECO:0000256" key="2">
    <source>
        <dbReference type="SAM" id="SignalP"/>
    </source>
</evidence>
<dbReference type="EMBL" id="WRPA01000007">
    <property type="protein sequence ID" value="MXR68891.1"/>
    <property type="molecule type" value="Genomic_DNA"/>
</dbReference>
<comment type="caution">
    <text evidence="3">The sequence shown here is derived from an EMBL/GenBank/DDBJ whole genome shotgun (WGS) entry which is preliminary data.</text>
</comment>
<feature type="signal peptide" evidence="2">
    <location>
        <begin position="1"/>
        <end position="18"/>
    </location>
</feature>
<feature type="chain" id="PRO_5026788148" evidence="2">
    <location>
        <begin position="19"/>
        <end position="225"/>
    </location>
</feature>
<evidence type="ECO:0000313" key="4">
    <source>
        <dbReference type="Proteomes" id="UP000474778"/>
    </source>
</evidence>
<proteinExistence type="predicted"/>
<evidence type="ECO:0000313" key="3">
    <source>
        <dbReference type="EMBL" id="MXR68891.1"/>
    </source>
</evidence>
<organism evidence="3 4">
    <name type="scientific">Shewanella insulae</name>
    <dbReference type="NCBI Taxonomy" id="2681496"/>
    <lineage>
        <taxon>Bacteria</taxon>
        <taxon>Pseudomonadati</taxon>
        <taxon>Pseudomonadota</taxon>
        <taxon>Gammaproteobacteria</taxon>
        <taxon>Alteromonadales</taxon>
        <taxon>Shewanellaceae</taxon>
        <taxon>Shewanella</taxon>
    </lineage>
</organism>
<dbReference type="Proteomes" id="UP000474778">
    <property type="component" value="Unassembled WGS sequence"/>
</dbReference>
<dbReference type="AlphaFoldDB" id="A0A6L7I0Q3"/>
<keyword evidence="4" id="KW-1185">Reference proteome</keyword>
<name>A0A6L7I0Q3_9GAMM</name>
<keyword evidence="2" id="KW-0732">Signal</keyword>
<protein>
    <submittedName>
        <fullName evidence="3">Uncharacterized protein</fullName>
    </submittedName>
</protein>
<reference evidence="3 4" key="1">
    <citation type="submission" date="2019-12" db="EMBL/GenBank/DDBJ databases">
        <title>Shewanella insulae sp. nov., isolated from a tidal flat.</title>
        <authorList>
            <person name="Yoon J.-H."/>
        </authorList>
    </citation>
    <scope>NUCLEOTIDE SEQUENCE [LARGE SCALE GENOMIC DNA]</scope>
    <source>
        <strain evidence="3 4">JBTF-M18</strain>
    </source>
</reference>
<feature type="region of interest" description="Disordered" evidence="1">
    <location>
        <begin position="30"/>
        <end position="79"/>
    </location>
</feature>
<gene>
    <name evidence="3" type="ORF">GNT65_09455</name>
</gene>
<accession>A0A6L7I0Q3</accession>
<sequence>MKSLKLPLLILLSISAIAYLMLEADHAQSRDEPKAPIAQVNQDKSDQNQSPAQTHTSSKVETVSLISENTDSGNKVDADTNESIEHQDDNQTSAKQLVAQIIDANGVIDAGQIERILGKDLEAYVDLIESLDNYDAIGQQRQSALADRLTRLPETIYSEKYACGDRICVLSLTTDTISQQSIDKLSEFDKNYAFIKQAQLDTGETQFQAIYLQTDDPSTMRFKGY</sequence>